<organism evidence="2 3">
    <name type="scientific">Aquipluma nitroreducens</name>
    <dbReference type="NCBI Taxonomy" id="2010828"/>
    <lineage>
        <taxon>Bacteria</taxon>
        <taxon>Pseudomonadati</taxon>
        <taxon>Bacteroidota</taxon>
        <taxon>Bacteroidia</taxon>
        <taxon>Marinilabiliales</taxon>
        <taxon>Prolixibacteraceae</taxon>
        <taxon>Aquipluma</taxon>
    </lineage>
</organism>
<reference evidence="2" key="1">
    <citation type="journal article" date="2020" name="Int. J. Syst. Evol. Microbiol.">
        <title>Aquipluma nitroreducens gen. nov. sp. nov., a novel facultatively anaerobic bacterium isolated from a freshwater lake.</title>
        <authorList>
            <person name="Watanabe M."/>
            <person name="Kojima H."/>
            <person name="Fukui M."/>
        </authorList>
    </citation>
    <scope>NUCLEOTIDE SEQUENCE</scope>
    <source>
        <strain evidence="2">MeG22</strain>
    </source>
</reference>
<protein>
    <submittedName>
        <fullName evidence="2">Mll0991 protein</fullName>
    </submittedName>
</protein>
<evidence type="ECO:0000313" key="2">
    <source>
        <dbReference type="EMBL" id="BBE16877.1"/>
    </source>
</evidence>
<dbReference type="AlphaFoldDB" id="A0A5K7S5U8"/>
<keyword evidence="3" id="KW-1185">Reference proteome</keyword>
<feature type="domain" description="THAP4-like heme-binding" evidence="1">
    <location>
        <begin position="16"/>
        <end position="192"/>
    </location>
</feature>
<dbReference type="InterPro" id="IPR012674">
    <property type="entry name" value="Calycin"/>
</dbReference>
<evidence type="ECO:0000313" key="3">
    <source>
        <dbReference type="Proteomes" id="UP001193389"/>
    </source>
</evidence>
<name>A0A5K7S5U8_9BACT</name>
<dbReference type="SUPFAM" id="SSF50814">
    <property type="entry name" value="Lipocalins"/>
    <property type="match status" value="1"/>
</dbReference>
<dbReference type="Gene3D" id="2.40.128.20">
    <property type="match status" value="1"/>
</dbReference>
<evidence type="ECO:0000259" key="1">
    <source>
        <dbReference type="Pfam" id="PF08768"/>
    </source>
</evidence>
<dbReference type="EMBL" id="AP018694">
    <property type="protein sequence ID" value="BBE16877.1"/>
    <property type="molecule type" value="Genomic_DNA"/>
</dbReference>
<accession>A0A5K7S5U8</accession>
<dbReference type="KEGG" id="anf:AQPE_1024"/>
<dbReference type="Proteomes" id="UP001193389">
    <property type="component" value="Chromosome"/>
</dbReference>
<gene>
    <name evidence="2" type="ORF">AQPE_1024</name>
</gene>
<dbReference type="InterPro" id="IPR014878">
    <property type="entry name" value="THAP4-like_heme-bd"/>
</dbReference>
<proteinExistence type="predicted"/>
<dbReference type="Pfam" id="PF08768">
    <property type="entry name" value="THAP4_heme-bd"/>
    <property type="match status" value="1"/>
</dbReference>
<sequence>MRNSDTNQNSGIMKTNPLIGLIGTWKGDKGTDLAPKPEEDENNPYYETLVVEAIDMEISNAEEQELTAVRYHQTVFEKETDEMSHSETGFWIWDNISDTIMCAFSIPRGVSLLAGGTYEKTTGGETTIQVSSKLDDPDWGIVQSPFMRAKAKTLAFKRELKLSGNTLSYTQETTVEIYGKIFAHSDTNSLTKV</sequence>